<evidence type="ECO:0000256" key="6">
    <source>
        <dbReference type="ARBA" id="ARBA00023136"/>
    </source>
</evidence>
<feature type="transmembrane region" description="Helical" evidence="8">
    <location>
        <begin position="611"/>
        <end position="634"/>
    </location>
</feature>
<keyword evidence="4 8" id="KW-0812">Transmembrane</keyword>
<evidence type="ECO:0000256" key="2">
    <source>
        <dbReference type="ARBA" id="ARBA00009671"/>
    </source>
</evidence>
<dbReference type="GO" id="GO:0005886">
    <property type="term" value="C:plasma membrane"/>
    <property type="evidence" value="ECO:0007669"/>
    <property type="project" value="UniProtKB-SubCell"/>
</dbReference>
<comment type="caution">
    <text evidence="8">Lacks conserved residue(s) required for the propagation of feature annotation.</text>
</comment>
<feature type="transmembrane region" description="Helical" evidence="8">
    <location>
        <begin position="260"/>
        <end position="290"/>
    </location>
</feature>
<dbReference type="AlphaFoldDB" id="A0A401PL84"/>
<evidence type="ECO:0000313" key="12">
    <source>
        <dbReference type="Proteomes" id="UP000288216"/>
    </source>
</evidence>
<evidence type="ECO:0000259" key="10">
    <source>
        <dbReference type="Pfam" id="PF16178"/>
    </source>
</evidence>
<evidence type="ECO:0000256" key="3">
    <source>
        <dbReference type="ARBA" id="ARBA00022475"/>
    </source>
</evidence>
<name>A0A401PL84_SCYTO</name>
<organism evidence="11 12">
    <name type="scientific">Scyliorhinus torazame</name>
    <name type="common">Cloudy catshark</name>
    <name type="synonym">Catulus torazame</name>
    <dbReference type="NCBI Taxonomy" id="75743"/>
    <lineage>
        <taxon>Eukaryota</taxon>
        <taxon>Metazoa</taxon>
        <taxon>Chordata</taxon>
        <taxon>Craniata</taxon>
        <taxon>Vertebrata</taxon>
        <taxon>Chondrichthyes</taxon>
        <taxon>Elasmobranchii</taxon>
        <taxon>Galeomorphii</taxon>
        <taxon>Galeoidea</taxon>
        <taxon>Carcharhiniformes</taxon>
        <taxon>Scyliorhinidae</taxon>
        <taxon>Scyliorhinus</taxon>
    </lineage>
</organism>
<sequence length="826" mass="95278">MTENIRVIDYVLLYECEAADCDPYAKQRMDYLKEVQGTGLHLEFNITKEEWNQEAETKQKVAGDKYRIIKIYAPFELLSQTAERLKLKMPLTEGVDVKLPSRLERFMTRFATEVEVNFISAHYEHNKRHLFRGIENQATFFRPAIRSLLVHYILTNIPIEVGHDDAEAATRKVLGKVPALPYLLMKKAFKSAFILHDLKICSDSNRLTLQDCDLTCVASEDETQLTDPPDAWTELNNLWANTYLKFQPLWKIRNYFGEKIALYFAVMETLLISLIIPVLLGVGVFTYGLYCSISCYNASNNLDDFLRGYNYDELCQSSTKIGEVVNQAVNRIRGACNNIAGRKIIIAKAVNITCASKTWKDANFQISSDDLFTVIQSSFDNVATPWFGLVICLWGTIFVEMWKRVNAKLVYEWDVENFENDEPARPEFYGTSVKKLYVLLIKMLKMFQHATDPVTGEIEPYYPGTVRRTKMLLSFLVGALMVCWVFASLVGVVIYKTWARLRISTSNPWESFLLTTVGSSLLNVVSIIILAKVYHRIAIKMTDWENHRTQTNYNDALILKLFAFHFANSYSSLFYIAFLRKNNQKFFQLLGLTDFEDNCGALNNCMSELGIQVVILMIFKLFPKLLTDVFIPWFRKTKNRICSRIKIRLSSKAPMQSTVDDCIKKESKKPDLGDFTLAEYTEKIIQYGYQMLFSISFPLAPLLFFITILCDIRVDAKRLLWMYKRPIAFMAQDIGQWLTILDLINGVAVVTNACVIAFNTDFARERPFYEQLIILIVIEHIVFVVKFLLATIIPDIPQHILLAMRKEKHQVATKMRGYPKVLQHFR</sequence>
<dbReference type="GO" id="GO:0046983">
    <property type="term" value="F:protein dimerization activity"/>
    <property type="evidence" value="ECO:0007669"/>
    <property type="project" value="InterPro"/>
</dbReference>
<dbReference type="OrthoDB" id="296386at2759"/>
<proteinExistence type="inferred from homology"/>
<comment type="subcellular location">
    <subcellularLocation>
        <location evidence="1">Cell membrane</location>
        <topology evidence="1">Multi-pass membrane protein</topology>
    </subcellularLocation>
    <subcellularLocation>
        <location evidence="8">Membrane</location>
        <topology evidence="8">Multi-pass membrane protein</topology>
    </subcellularLocation>
</comment>
<dbReference type="Pfam" id="PF04547">
    <property type="entry name" value="Anoctamin"/>
    <property type="match status" value="1"/>
</dbReference>
<evidence type="ECO:0000256" key="5">
    <source>
        <dbReference type="ARBA" id="ARBA00022989"/>
    </source>
</evidence>
<feature type="transmembrane region" description="Helical" evidence="8">
    <location>
        <begin position="472"/>
        <end position="495"/>
    </location>
</feature>
<keyword evidence="5 8" id="KW-1133">Transmembrane helix</keyword>
<comment type="caution">
    <text evidence="11">The sequence shown here is derived from an EMBL/GenBank/DDBJ whole genome shotgun (WGS) entry which is preliminary data.</text>
</comment>
<evidence type="ECO:0000256" key="1">
    <source>
        <dbReference type="ARBA" id="ARBA00004651"/>
    </source>
</evidence>
<dbReference type="PANTHER" id="PTHR12308">
    <property type="entry name" value="ANOCTAMIN"/>
    <property type="match status" value="1"/>
</dbReference>
<evidence type="ECO:0000313" key="11">
    <source>
        <dbReference type="EMBL" id="GCB73858.1"/>
    </source>
</evidence>
<keyword evidence="12" id="KW-1185">Reference proteome</keyword>
<feature type="transmembrane region" description="Helical" evidence="8">
    <location>
        <begin position="772"/>
        <end position="793"/>
    </location>
</feature>
<reference evidence="11 12" key="1">
    <citation type="journal article" date="2018" name="Nat. Ecol. Evol.">
        <title>Shark genomes provide insights into elasmobranch evolution and the origin of vertebrates.</title>
        <authorList>
            <person name="Hara Y"/>
            <person name="Yamaguchi K"/>
            <person name="Onimaru K"/>
            <person name="Kadota M"/>
            <person name="Koyanagi M"/>
            <person name="Keeley SD"/>
            <person name="Tatsumi K"/>
            <person name="Tanaka K"/>
            <person name="Motone F"/>
            <person name="Kageyama Y"/>
            <person name="Nozu R"/>
            <person name="Adachi N"/>
            <person name="Nishimura O"/>
            <person name="Nakagawa R"/>
            <person name="Tanegashima C"/>
            <person name="Kiyatake I"/>
            <person name="Matsumoto R"/>
            <person name="Murakumo K"/>
            <person name="Nishida K"/>
            <person name="Terakita A"/>
            <person name="Kuratani S"/>
            <person name="Sato K"/>
            <person name="Hyodo S Kuraku.S."/>
        </authorList>
    </citation>
    <scope>NUCLEOTIDE SEQUENCE [LARGE SCALE GENOMIC DNA]</scope>
</reference>
<dbReference type="Pfam" id="PF16178">
    <property type="entry name" value="Anoct_dimer"/>
    <property type="match status" value="1"/>
</dbReference>
<keyword evidence="3" id="KW-1003">Cell membrane</keyword>
<protein>
    <recommendedName>
        <fullName evidence="8">Anoctamin</fullName>
    </recommendedName>
</protein>
<dbReference type="GO" id="GO:0005254">
    <property type="term" value="F:chloride channel activity"/>
    <property type="evidence" value="ECO:0007669"/>
    <property type="project" value="TreeGrafter"/>
</dbReference>
<dbReference type="InterPro" id="IPR007632">
    <property type="entry name" value="Anoctamin"/>
</dbReference>
<feature type="domain" description="Anoctamin transmembrane" evidence="9">
    <location>
        <begin position="252"/>
        <end position="807"/>
    </location>
</feature>
<keyword evidence="6 8" id="KW-0472">Membrane</keyword>
<feature type="transmembrane region" description="Helical" evidence="8">
    <location>
        <begin position="383"/>
        <end position="402"/>
    </location>
</feature>
<comment type="similarity">
    <text evidence="2 8">Belongs to the anoctamin family.</text>
</comment>
<gene>
    <name evidence="11" type="ORF">scyTo_0002940</name>
</gene>
<keyword evidence="7" id="KW-0325">Glycoprotein</keyword>
<accession>A0A401PL84</accession>
<feature type="transmembrane region" description="Helical" evidence="8">
    <location>
        <begin position="692"/>
        <end position="714"/>
    </location>
</feature>
<dbReference type="OMA" id="NLWANTY"/>
<feature type="transmembrane region" description="Helical" evidence="8">
    <location>
        <begin position="515"/>
        <end position="535"/>
    </location>
</feature>
<evidence type="ECO:0000256" key="7">
    <source>
        <dbReference type="ARBA" id="ARBA00023180"/>
    </source>
</evidence>
<evidence type="ECO:0000256" key="8">
    <source>
        <dbReference type="RuleBase" id="RU280814"/>
    </source>
</evidence>
<dbReference type="Proteomes" id="UP000288216">
    <property type="component" value="Unassembled WGS sequence"/>
</dbReference>
<feature type="domain" description="Anoctamin dimerisation" evidence="10">
    <location>
        <begin position="3"/>
        <end position="204"/>
    </location>
</feature>
<dbReference type="InterPro" id="IPR049452">
    <property type="entry name" value="Anoctamin_TM"/>
</dbReference>
<dbReference type="InterPro" id="IPR032394">
    <property type="entry name" value="Anoct_dimer"/>
</dbReference>
<feature type="transmembrane region" description="Helical" evidence="8">
    <location>
        <begin position="556"/>
        <end position="578"/>
    </location>
</feature>
<evidence type="ECO:0000256" key="4">
    <source>
        <dbReference type="ARBA" id="ARBA00022692"/>
    </source>
</evidence>
<feature type="transmembrane region" description="Helical" evidence="8">
    <location>
        <begin position="734"/>
        <end position="760"/>
    </location>
</feature>
<evidence type="ECO:0000259" key="9">
    <source>
        <dbReference type="Pfam" id="PF04547"/>
    </source>
</evidence>
<dbReference type="EMBL" id="BFAA01000765">
    <property type="protein sequence ID" value="GCB73858.1"/>
    <property type="molecule type" value="Genomic_DNA"/>
</dbReference>
<dbReference type="PANTHER" id="PTHR12308:SF73">
    <property type="entry name" value="ANOCTAMIN"/>
    <property type="match status" value="1"/>
</dbReference>